<dbReference type="AlphaFoldDB" id="A0A5B0RW50"/>
<feature type="compositionally biased region" description="Basic residues" evidence="1">
    <location>
        <begin position="749"/>
        <end position="760"/>
    </location>
</feature>
<gene>
    <name evidence="2" type="ORF">PGTUg99_032944</name>
</gene>
<comment type="caution">
    <text evidence="2">The sequence shown here is derived from an EMBL/GenBank/DDBJ whole genome shotgun (WGS) entry which is preliminary data.</text>
</comment>
<protein>
    <submittedName>
        <fullName evidence="2">Uncharacterized protein</fullName>
    </submittedName>
</protein>
<evidence type="ECO:0000313" key="3">
    <source>
        <dbReference type="Proteomes" id="UP000325313"/>
    </source>
</evidence>
<proteinExistence type="predicted"/>
<evidence type="ECO:0000313" key="2">
    <source>
        <dbReference type="EMBL" id="KAA1129638.1"/>
    </source>
</evidence>
<evidence type="ECO:0000256" key="1">
    <source>
        <dbReference type="SAM" id="MobiDB-lite"/>
    </source>
</evidence>
<dbReference type="Proteomes" id="UP000325313">
    <property type="component" value="Unassembled WGS sequence"/>
</dbReference>
<feature type="compositionally biased region" description="Acidic residues" evidence="1">
    <location>
        <begin position="764"/>
        <end position="795"/>
    </location>
</feature>
<accession>A0A5B0RW50</accession>
<sequence>MNPNYPASFQQSQPLTLPNIRLYSNPTQHSPHQSIPHPGTAYQFTPQLHSDGTLANHGGSLDNLDGDFDNHGGGFDNHTGHFSNHGNGFDNYGGTDGGHGLENHSRGFDNHTGSFSNQGGSFDHYGGDRGLENYDDHLDNHGSGCNSYTAGFSNHENTFDNPSGNADHRGHTINHTSEGQHRSDMHVANASASGGQTSTITARQAQCPSRSNVPATTVHAAGKQGMTRPTAGQAQPTARTDAAATTVNSAGEQEATIRPNPGRRAPPTREINQILKRLAKDRQPSNPKNPSHPAPVIDPTTEATTNPSLANNEGNETSVTNLVPTTDIRRNNPDGEHGENDDERLTEIPEDIMDEIVGMDLDELREYEALHAQSKRLPAYLKAEVDDMYYEFERQLHILAIKHQLHATLLYTHIGQTNRMRGATNYNNFCRFDPKAQEVFSAKDQPLKERCKGVAKLWNELDPDIKIKYKDPDYIESIRGNVPIVVVNGEIQTARKTHVANTTLYLGSNKQSVSFVKRWFKDTVDRMNEIANCHRIQGMLIVASARSSGDLFFQGGTKMGNNFMHMLVDAGDPLRKFHPYVAGLSVIEELTNQAGEVSVPVGKTAGNNASSSAQATRKRKHTAIDEDNDSSPQDKYCTGTLKESKKIISRELLKLLNAVSNKHFRAWPGTNCARELKAANIKLTIKKNPEHFNANELCQPINAIKIIPAQRIRRAIGEGWIQLKHENNDEGPNAASKKKNQSKNPATRRVAKTKQYKKRVSAASDEDSNEESVSEDDDESEDGPGDSGDSESDGN</sequence>
<feature type="compositionally biased region" description="Basic and acidic residues" evidence="1">
    <location>
        <begin position="327"/>
        <end position="347"/>
    </location>
</feature>
<feature type="compositionally biased region" description="Polar residues" evidence="1">
    <location>
        <begin position="190"/>
        <end position="215"/>
    </location>
</feature>
<feature type="region of interest" description="Disordered" evidence="1">
    <location>
        <begin position="161"/>
        <end position="347"/>
    </location>
</feature>
<feature type="region of interest" description="Disordered" evidence="1">
    <location>
        <begin position="601"/>
        <end position="635"/>
    </location>
</feature>
<organism evidence="2 3">
    <name type="scientific">Puccinia graminis f. sp. tritici</name>
    <dbReference type="NCBI Taxonomy" id="56615"/>
    <lineage>
        <taxon>Eukaryota</taxon>
        <taxon>Fungi</taxon>
        <taxon>Dikarya</taxon>
        <taxon>Basidiomycota</taxon>
        <taxon>Pucciniomycotina</taxon>
        <taxon>Pucciniomycetes</taxon>
        <taxon>Pucciniales</taxon>
        <taxon>Pucciniaceae</taxon>
        <taxon>Puccinia</taxon>
    </lineage>
</organism>
<feature type="compositionally biased region" description="Polar residues" evidence="1">
    <location>
        <begin position="301"/>
        <end position="324"/>
    </location>
</feature>
<feature type="compositionally biased region" description="Polar residues" evidence="1">
    <location>
        <begin position="605"/>
        <end position="615"/>
    </location>
</feature>
<dbReference type="EMBL" id="VDEP01000136">
    <property type="protein sequence ID" value="KAA1129638.1"/>
    <property type="molecule type" value="Genomic_DNA"/>
</dbReference>
<feature type="compositionally biased region" description="Polar residues" evidence="1">
    <location>
        <begin position="230"/>
        <end position="251"/>
    </location>
</feature>
<name>A0A5B0RW50_PUCGR</name>
<reference evidence="2 3" key="1">
    <citation type="submission" date="2019-05" db="EMBL/GenBank/DDBJ databases">
        <title>Emergence of the Ug99 lineage of the wheat stem rust pathogen through somatic hybridization.</title>
        <authorList>
            <person name="Li F."/>
            <person name="Upadhyaya N.M."/>
            <person name="Sperschneider J."/>
            <person name="Matny O."/>
            <person name="Nguyen-Phuc H."/>
            <person name="Mago R."/>
            <person name="Raley C."/>
            <person name="Miller M.E."/>
            <person name="Silverstein K.A.T."/>
            <person name="Henningsen E."/>
            <person name="Hirsch C.D."/>
            <person name="Visser B."/>
            <person name="Pretorius Z.A."/>
            <person name="Steffenson B.J."/>
            <person name="Schwessinger B."/>
            <person name="Dodds P.N."/>
            <person name="Figueroa M."/>
        </authorList>
    </citation>
    <scope>NUCLEOTIDE SEQUENCE [LARGE SCALE GENOMIC DNA]</scope>
    <source>
        <strain evidence="2 3">Ug99</strain>
    </source>
</reference>
<feature type="region of interest" description="Disordered" evidence="1">
    <location>
        <begin position="725"/>
        <end position="795"/>
    </location>
</feature>